<reference evidence="6 7" key="1">
    <citation type="submission" date="2020-08" db="EMBL/GenBank/DDBJ databases">
        <title>Genomic Encyclopedia of Type Strains, Phase IV (KMG-IV): sequencing the most valuable type-strain genomes for metagenomic binning, comparative biology and taxonomic classification.</title>
        <authorList>
            <person name="Goeker M."/>
        </authorList>
    </citation>
    <scope>NUCLEOTIDE SEQUENCE [LARGE SCALE GENOMIC DNA]</scope>
    <source>
        <strain evidence="6 7">DSM 27471</strain>
    </source>
</reference>
<evidence type="ECO:0000256" key="1">
    <source>
        <dbReference type="ARBA" id="ARBA00008834"/>
    </source>
</evidence>
<dbReference type="InterPro" id="IPR037459">
    <property type="entry name" value="RhgT-like"/>
</dbReference>
<comment type="caution">
    <text evidence="6">The sequence shown here is derived from an EMBL/GenBank/DDBJ whole genome shotgun (WGS) entry which is preliminary data.</text>
</comment>
<dbReference type="Gene3D" id="2.160.20.10">
    <property type="entry name" value="Single-stranded right-handed beta-helix, Pectin lyase-like"/>
    <property type="match status" value="1"/>
</dbReference>
<keyword evidence="2 4" id="KW-0378">Hydrolase</keyword>
<evidence type="ECO:0000259" key="5">
    <source>
        <dbReference type="Pfam" id="PF13472"/>
    </source>
</evidence>
<dbReference type="InterPro" id="IPR012334">
    <property type="entry name" value="Pectin_lyas_fold"/>
</dbReference>
<dbReference type="InterPro" id="IPR011050">
    <property type="entry name" value="Pectin_lyase_fold/virulence"/>
</dbReference>
<dbReference type="Proteomes" id="UP000544222">
    <property type="component" value="Unassembled WGS sequence"/>
</dbReference>
<evidence type="ECO:0000256" key="3">
    <source>
        <dbReference type="ARBA" id="ARBA00023295"/>
    </source>
</evidence>
<evidence type="ECO:0000256" key="4">
    <source>
        <dbReference type="RuleBase" id="RU361169"/>
    </source>
</evidence>
<evidence type="ECO:0000313" key="6">
    <source>
        <dbReference type="EMBL" id="MBB3186959.1"/>
    </source>
</evidence>
<dbReference type="SUPFAM" id="SSF52266">
    <property type="entry name" value="SGNH hydrolase"/>
    <property type="match status" value="1"/>
</dbReference>
<dbReference type="SMART" id="SM00710">
    <property type="entry name" value="PbH1"/>
    <property type="match status" value="6"/>
</dbReference>
<dbReference type="CDD" id="cd01821">
    <property type="entry name" value="Rhamnogalacturan_acetylesterase_like"/>
    <property type="match status" value="1"/>
</dbReference>
<evidence type="ECO:0000256" key="2">
    <source>
        <dbReference type="ARBA" id="ARBA00022801"/>
    </source>
</evidence>
<dbReference type="InterPro" id="IPR000743">
    <property type="entry name" value="Glyco_hydro_28"/>
</dbReference>
<protein>
    <submittedName>
        <fullName evidence="6">Polygalacturonase/lysophospholipase L1-like esterase</fullName>
    </submittedName>
</protein>
<dbReference type="Pfam" id="PF13472">
    <property type="entry name" value="Lipase_GDSL_2"/>
    <property type="match status" value="1"/>
</dbReference>
<keyword evidence="3 4" id="KW-0326">Glycosidase</keyword>
<proteinExistence type="inferred from homology"/>
<dbReference type="Gene3D" id="3.40.50.1110">
    <property type="entry name" value="SGNH hydrolase"/>
    <property type="match status" value="1"/>
</dbReference>
<comment type="similarity">
    <text evidence="1 4">Belongs to the glycosyl hydrolase 28 family.</text>
</comment>
<dbReference type="InterPro" id="IPR006626">
    <property type="entry name" value="PbH1"/>
</dbReference>
<dbReference type="InterPro" id="IPR013830">
    <property type="entry name" value="SGNH_hydro"/>
</dbReference>
<dbReference type="GO" id="GO:0016788">
    <property type="term" value="F:hydrolase activity, acting on ester bonds"/>
    <property type="evidence" value="ECO:0007669"/>
    <property type="project" value="UniProtKB-ARBA"/>
</dbReference>
<dbReference type="EMBL" id="JACHYB010000001">
    <property type="protein sequence ID" value="MBB3186959.1"/>
    <property type="molecule type" value="Genomic_DNA"/>
</dbReference>
<dbReference type="PANTHER" id="PTHR31339">
    <property type="entry name" value="PECTIN LYASE-RELATED"/>
    <property type="match status" value="1"/>
</dbReference>
<organism evidence="6 7">
    <name type="scientific">Microbacter margulisiae</name>
    <dbReference type="NCBI Taxonomy" id="1350067"/>
    <lineage>
        <taxon>Bacteria</taxon>
        <taxon>Pseudomonadati</taxon>
        <taxon>Bacteroidota</taxon>
        <taxon>Bacteroidia</taxon>
        <taxon>Bacteroidales</taxon>
        <taxon>Porphyromonadaceae</taxon>
        <taxon>Microbacter</taxon>
    </lineage>
</organism>
<evidence type="ECO:0000313" key="7">
    <source>
        <dbReference type="Proteomes" id="UP000544222"/>
    </source>
</evidence>
<gene>
    <name evidence="6" type="ORF">FHX64_001122</name>
</gene>
<dbReference type="InterPro" id="IPR051801">
    <property type="entry name" value="GH28_Enzymes"/>
</dbReference>
<dbReference type="GO" id="GO:0005975">
    <property type="term" value="P:carbohydrate metabolic process"/>
    <property type="evidence" value="ECO:0007669"/>
    <property type="project" value="InterPro"/>
</dbReference>
<dbReference type="GO" id="GO:0004650">
    <property type="term" value="F:polygalacturonase activity"/>
    <property type="evidence" value="ECO:0007669"/>
    <property type="project" value="InterPro"/>
</dbReference>
<dbReference type="PANTHER" id="PTHR31339:SF9">
    <property type="entry name" value="PLASMIN AND FIBRONECTIN-BINDING PROTEIN A"/>
    <property type="match status" value="1"/>
</dbReference>
<accession>A0A7W5DQ08</accession>
<dbReference type="Pfam" id="PF00295">
    <property type="entry name" value="Glyco_hydro_28"/>
    <property type="match status" value="1"/>
</dbReference>
<dbReference type="AlphaFoldDB" id="A0A7W5DQ08"/>
<name>A0A7W5DQ08_9PORP</name>
<feature type="domain" description="SGNH hydrolase-type esterase" evidence="5">
    <location>
        <begin position="32"/>
        <end position="229"/>
    </location>
</feature>
<sequence length="653" mass="71911">MKIKLISLLTIGFTLLVIMAFKTNHKPTLYIIGDSTIAKDGGLIEGWGVPIATFFDTAKIVVENDARGGRSSRSFRYEGLWQKVVNKLQPGDYVLMQFGHNDGGKIDGDKYRASLKGIGDEEQEITRPDGSKEMVHTYGWYMRKYIDEAKAKGAIPIVCSPIPRNEWKDGKVIRNKTNYGGWAREVAHTEGAYFIDLNTLIANKYDQMGAEVVKQLFPQDHTHTSPTGATLNARMVVKGIRHLKDCPLKQFLRKEDSSFLITNYGAVGDGTTLNTKAIQNTIDWCAAEGGGTVIVPSGIFLSGAIFLKQGVNLMVEKNGVLKGTTNLADYPLVATRWEGTECQWTSAFINVFNMTGFHLSGEGTIDGSGEAWVQNGIIASKQPGYSKLSDRERYGRPRLIAIQDCKNVTISGLHLHNEACWCLFILYSQNITVQNLTIHAEHNIPMSDGIDIDSSKKIHVNNCDIDDDDDCISIKSGKDAEGRRIGRASQDILIEKCTFRYGGGGVAMGSEMSGGIKNVEIHDCVAEDGNWAPIRFKSQPSRGGVVENITYRNIILKNTRNAFDFNMAWRMVHPKPASNPLPVIRNIHIINVSGTVQSVGDMHGLAGSPISNVEFKNCNITAQTGFILDHVKNINLSGLTLKVAKGESIIRKN</sequence>
<dbReference type="RefSeq" id="WP_183412785.1">
    <property type="nucleotide sequence ID" value="NZ_JACHYB010000001.1"/>
</dbReference>
<dbReference type="InterPro" id="IPR036514">
    <property type="entry name" value="SGNH_hydro_sf"/>
</dbReference>
<dbReference type="SUPFAM" id="SSF51126">
    <property type="entry name" value="Pectin lyase-like"/>
    <property type="match status" value="1"/>
</dbReference>
<keyword evidence="7" id="KW-1185">Reference proteome</keyword>